<reference evidence="1" key="1">
    <citation type="submission" date="2018-04" db="EMBL/GenBank/DDBJ databases">
        <title>WGS assembly of Panicum hallii.</title>
        <authorList>
            <person name="Lovell J."/>
            <person name="Jenkins J."/>
            <person name="Lowry D."/>
            <person name="Mamidi S."/>
            <person name="Sreedasyam A."/>
            <person name="Weng X."/>
            <person name="Barry K."/>
            <person name="Bonette J."/>
            <person name="Campitelli B."/>
            <person name="Daum C."/>
            <person name="Gordon S."/>
            <person name="Gould B."/>
            <person name="Lipzen A."/>
            <person name="Macqueen A."/>
            <person name="Palacio-Mejia J."/>
            <person name="Plott C."/>
            <person name="Shakirov E."/>
            <person name="Shu S."/>
            <person name="Yoshinaga Y."/>
            <person name="Zane M."/>
            <person name="Rokhsar D."/>
            <person name="Grimwood J."/>
            <person name="Schmutz J."/>
            <person name="Juenger T."/>
        </authorList>
    </citation>
    <scope>NUCLEOTIDE SEQUENCE [LARGE SCALE GENOMIC DNA]</scope>
    <source>
        <strain evidence="1">FIL2</strain>
    </source>
</reference>
<sequence>MYLLEGIPESFMELKLLISILILLITLLNAKKCTMTLFVDSSSPEGGLPTLFLSLPRISFLLGEFIFFKCFGSIELRMEIKILIVVPEFVNRSQRLMHWRKIILPQKSYLLFQGLQLFIYKAQNVVMINSDFSLQLMGFVQEAVMEAFIKLFNNNHKQIAGTNCSISKTVFPVDLVYKLCSDPTTFVPDFIQHQVLKIHEDMDISSADIVQNFQSTCQRANVFQREISNYPLQVPRCPKH</sequence>
<proteinExistence type="predicted"/>
<dbReference type="Proteomes" id="UP000243499">
    <property type="component" value="Chromosome 5"/>
</dbReference>
<accession>A0A2T8IMD9</accession>
<organism evidence="1">
    <name type="scientific">Panicum hallii</name>
    <dbReference type="NCBI Taxonomy" id="206008"/>
    <lineage>
        <taxon>Eukaryota</taxon>
        <taxon>Viridiplantae</taxon>
        <taxon>Streptophyta</taxon>
        <taxon>Embryophyta</taxon>
        <taxon>Tracheophyta</taxon>
        <taxon>Spermatophyta</taxon>
        <taxon>Magnoliopsida</taxon>
        <taxon>Liliopsida</taxon>
        <taxon>Poales</taxon>
        <taxon>Poaceae</taxon>
        <taxon>PACMAD clade</taxon>
        <taxon>Panicoideae</taxon>
        <taxon>Panicodae</taxon>
        <taxon>Paniceae</taxon>
        <taxon>Panicinae</taxon>
        <taxon>Panicum</taxon>
        <taxon>Panicum sect. Panicum</taxon>
    </lineage>
</organism>
<name>A0A2T8IMD9_9POAL</name>
<evidence type="ECO:0000313" key="1">
    <source>
        <dbReference type="EMBL" id="PVH38843.1"/>
    </source>
</evidence>
<protein>
    <submittedName>
        <fullName evidence="1">Uncharacterized protein</fullName>
    </submittedName>
</protein>
<gene>
    <name evidence="1" type="ORF">PAHAL_5G367300</name>
</gene>
<dbReference type="EMBL" id="CM008050">
    <property type="protein sequence ID" value="PVH38843.1"/>
    <property type="molecule type" value="Genomic_DNA"/>
</dbReference>
<dbReference type="AlphaFoldDB" id="A0A2T8IMD9"/>
<dbReference type="Gramene" id="PVH38843">
    <property type="protein sequence ID" value="PVH38843"/>
    <property type="gene ID" value="PAHAL_5G367300"/>
</dbReference>